<organism evidence="12 13">
    <name type="scientific">Alteromonas sediminis</name>
    <dbReference type="NCBI Taxonomy" id="2259342"/>
    <lineage>
        <taxon>Bacteria</taxon>
        <taxon>Pseudomonadati</taxon>
        <taxon>Pseudomonadota</taxon>
        <taxon>Gammaproteobacteria</taxon>
        <taxon>Alteromonadales</taxon>
        <taxon>Alteromonadaceae</taxon>
        <taxon>Alteromonas/Salinimonas group</taxon>
        <taxon>Alteromonas</taxon>
    </lineage>
</organism>
<feature type="binding site" evidence="7">
    <location>
        <position position="167"/>
    </location>
    <ligand>
        <name>UDP-N-acetyl-alpha-D-muramoyl-L-alanyl-D-glutamate</name>
        <dbReference type="ChEBI" id="CHEBI:83900"/>
    </ligand>
</feature>
<feature type="binding site" evidence="7">
    <location>
        <position position="33"/>
    </location>
    <ligand>
        <name>UDP-N-acetyl-alpha-D-muramoyl-L-alanyl-D-glutamate</name>
        <dbReference type="ChEBI" id="CHEBI:83900"/>
    </ligand>
</feature>
<dbReference type="Gene3D" id="3.40.1390.10">
    <property type="entry name" value="MurE/MurF, N-terminal domain"/>
    <property type="match status" value="1"/>
</dbReference>
<gene>
    <name evidence="7" type="primary">murE</name>
    <name evidence="12" type="ORF">DRW07_00570</name>
</gene>
<comment type="cofactor">
    <cofactor evidence="7">
        <name>Mg(2+)</name>
        <dbReference type="ChEBI" id="CHEBI:18420"/>
    </cofactor>
</comment>
<dbReference type="GO" id="GO:0016881">
    <property type="term" value="F:acid-amino acid ligase activity"/>
    <property type="evidence" value="ECO:0007669"/>
    <property type="project" value="UniProtKB-UniRule"/>
</dbReference>
<dbReference type="SUPFAM" id="SSF53623">
    <property type="entry name" value="MurD-like peptide ligases, catalytic domain"/>
    <property type="match status" value="1"/>
</dbReference>
<accession>A0A3N5YPV3</accession>
<feature type="domain" description="Mur ligase central" evidence="11">
    <location>
        <begin position="118"/>
        <end position="333"/>
    </location>
</feature>
<comment type="PTM">
    <text evidence="7">Carboxylation is probably crucial for Mg(2+) binding and, consequently, for the gamma-phosphate positioning of ATP.</text>
</comment>
<dbReference type="SUPFAM" id="SSF63418">
    <property type="entry name" value="MurE/MurF N-terminal domain"/>
    <property type="match status" value="1"/>
</dbReference>
<evidence type="ECO:0000256" key="7">
    <source>
        <dbReference type="HAMAP-Rule" id="MF_00208"/>
    </source>
</evidence>
<keyword evidence="13" id="KW-1185">Reference proteome</keyword>
<keyword evidence="7" id="KW-0460">Magnesium</keyword>
<evidence type="ECO:0000256" key="2">
    <source>
        <dbReference type="ARBA" id="ARBA00022618"/>
    </source>
</evidence>
<feature type="modified residue" description="N6-carboxylysine" evidence="7">
    <location>
        <position position="235"/>
    </location>
</feature>
<evidence type="ECO:0000313" key="12">
    <source>
        <dbReference type="EMBL" id="RPJ67941.1"/>
    </source>
</evidence>
<feature type="domain" description="Mur ligase C-terminal" evidence="10">
    <location>
        <begin position="356"/>
        <end position="482"/>
    </location>
</feature>
<dbReference type="UniPathway" id="UPA00219"/>
<comment type="caution">
    <text evidence="7">Lacks conserved residue(s) required for the propagation of feature annotation.</text>
</comment>
<name>A0A3N5YPV3_9ALTE</name>
<evidence type="ECO:0000256" key="3">
    <source>
        <dbReference type="ARBA" id="ARBA00022960"/>
    </source>
</evidence>
<dbReference type="InterPro" id="IPR005761">
    <property type="entry name" value="UDP-N-AcMur-Glu-dNH2Pim_ligase"/>
</dbReference>
<reference evidence="12 13" key="1">
    <citation type="submission" date="2018-11" db="EMBL/GenBank/DDBJ databases">
        <authorList>
            <person name="Ye M.-Q."/>
            <person name="Du Z.-J."/>
        </authorList>
    </citation>
    <scope>NUCLEOTIDE SEQUENCE [LARGE SCALE GENOMIC DNA]</scope>
    <source>
        <strain evidence="12 13">U0105</strain>
    </source>
</reference>
<dbReference type="Gene3D" id="3.40.1190.10">
    <property type="entry name" value="Mur-like, catalytic domain"/>
    <property type="match status" value="1"/>
</dbReference>
<evidence type="ECO:0000259" key="10">
    <source>
        <dbReference type="Pfam" id="PF02875"/>
    </source>
</evidence>
<feature type="binding site" evidence="7">
    <location>
        <position position="31"/>
    </location>
    <ligand>
        <name>UDP-N-acetyl-alpha-D-muramoyl-L-alanyl-D-glutamate</name>
        <dbReference type="ChEBI" id="CHEBI:83900"/>
    </ligand>
</feature>
<feature type="binding site" evidence="7">
    <location>
        <begin position="168"/>
        <end position="169"/>
    </location>
    <ligand>
        <name>UDP-N-acetyl-alpha-D-muramoyl-L-alanyl-D-glutamate</name>
        <dbReference type="ChEBI" id="CHEBI:83900"/>
    </ligand>
</feature>
<evidence type="ECO:0000313" key="13">
    <source>
        <dbReference type="Proteomes" id="UP000275281"/>
    </source>
</evidence>
<keyword evidence="7" id="KW-0067">ATP-binding</keyword>
<feature type="binding site" evidence="7">
    <location>
        <begin position="120"/>
        <end position="126"/>
    </location>
    <ligand>
        <name>ATP</name>
        <dbReference type="ChEBI" id="CHEBI:30616"/>
    </ligand>
</feature>
<dbReference type="InterPro" id="IPR035911">
    <property type="entry name" value="MurE/MurF_N"/>
</dbReference>
<dbReference type="NCBIfam" id="NF001126">
    <property type="entry name" value="PRK00139.1-4"/>
    <property type="match status" value="1"/>
</dbReference>
<keyword evidence="7 12" id="KW-0436">Ligase</keyword>
<evidence type="ECO:0000256" key="8">
    <source>
        <dbReference type="RuleBase" id="RU004135"/>
    </source>
</evidence>
<evidence type="ECO:0000259" key="11">
    <source>
        <dbReference type="Pfam" id="PF08245"/>
    </source>
</evidence>
<keyword evidence="3 7" id="KW-0133">Cell shape</keyword>
<dbReference type="HAMAP" id="MF_00208">
    <property type="entry name" value="MurE"/>
    <property type="match status" value="1"/>
</dbReference>
<dbReference type="NCBIfam" id="TIGR01085">
    <property type="entry name" value="murE"/>
    <property type="match status" value="1"/>
</dbReference>
<sequence length="511" mass="56181">MVVSEFVQSVRPLMQKFGIDAPDIRIQAMTLDSRDVSSHVAFVAVKGHSLDGRDFIPQAISLGTPIIFVQADSEQEHGQITMRDHTVLIYLYALPDILSSIAGAFYDYPANKLITTAVTGTNGKTSVVNLISQLKFTLGTRSAAIGTLGSAIYEGPQTDWAESKNANTTPDAIYMQYQLAEFVQQGVAHVAFEASSHALVQGRLAQIKTDVAVFTNLSRDHLDYHGTMEEYAAAKRLLLDQPSVRAAVINGDDHWSKAWIEGAKERGIKTVITGLRSTSEVFEEYQHYCFASDIQYHTNGVIFILHTSWGKAQVKCALLGEFNVYNLLSAVATLLVQGERFSEVIKGIAEVKPVAGRMEVFEFSRAANVVVDYAHTPDALEKALQAVRKHTGAKCWCIFGCGGDRDKGKRPQMATVAEKFADRVVLTTDNARSEDPQTIVADIMKGFDDAAVVGNQPDREQALRYCLNNASPQDLILAAGKGHEAYQIINNHTLDYDERAVIARLQQEYSS</sequence>
<dbReference type="SUPFAM" id="SSF53244">
    <property type="entry name" value="MurD-like peptide ligases, peptide-binding domain"/>
    <property type="match status" value="1"/>
</dbReference>
<keyword evidence="7" id="KW-0547">Nucleotide-binding</keyword>
<dbReference type="InterPro" id="IPR013221">
    <property type="entry name" value="Mur_ligase_cen"/>
</dbReference>
<feature type="binding site" evidence="7">
    <location>
        <position position="201"/>
    </location>
    <ligand>
        <name>UDP-N-acetyl-alpha-D-muramoyl-L-alanyl-D-glutamate</name>
        <dbReference type="ChEBI" id="CHEBI:83900"/>
    </ligand>
</feature>
<feature type="binding site" evidence="7">
    <location>
        <position position="203"/>
    </location>
    <ligand>
        <name>UDP-N-acetyl-alpha-D-muramoyl-L-alanyl-D-glutamate</name>
        <dbReference type="ChEBI" id="CHEBI:83900"/>
    </ligand>
</feature>
<dbReference type="InterPro" id="IPR004101">
    <property type="entry name" value="Mur_ligase_C"/>
</dbReference>
<keyword evidence="2 7" id="KW-0132">Cell division</keyword>
<proteinExistence type="inferred from homology"/>
<dbReference type="InterPro" id="IPR000713">
    <property type="entry name" value="Mur_ligase_N"/>
</dbReference>
<comment type="caution">
    <text evidence="12">The sequence shown here is derived from an EMBL/GenBank/DDBJ whole genome shotgun (WGS) entry which is preliminary data.</text>
</comment>
<dbReference type="GO" id="GO:0008360">
    <property type="term" value="P:regulation of cell shape"/>
    <property type="evidence" value="ECO:0007669"/>
    <property type="project" value="UniProtKB-KW"/>
</dbReference>
<keyword evidence="7" id="KW-0963">Cytoplasm</keyword>
<protein>
    <recommendedName>
        <fullName evidence="7">UDP-N-acetylmuramyl-tripeptide synthetase</fullName>
        <ecNumber evidence="7">6.3.2.-</ecNumber>
    </recommendedName>
    <alternativeName>
        <fullName evidence="7">UDP-MurNAc-tripeptide synthetase</fullName>
    </alternativeName>
</protein>
<dbReference type="GO" id="GO:0005524">
    <property type="term" value="F:ATP binding"/>
    <property type="evidence" value="ECO:0007669"/>
    <property type="project" value="UniProtKB-UniRule"/>
</dbReference>
<dbReference type="EMBL" id="RPOK01000001">
    <property type="protein sequence ID" value="RPJ67941.1"/>
    <property type="molecule type" value="Genomic_DNA"/>
</dbReference>
<comment type="function">
    <text evidence="7">Catalyzes the addition of an amino acid to the nucleotide precursor UDP-N-acetylmuramoyl-L-alanyl-D-glutamate (UMAG) in the biosynthesis of bacterial cell-wall peptidoglycan.</text>
</comment>
<dbReference type="PANTHER" id="PTHR23135:SF4">
    <property type="entry name" value="UDP-N-ACETYLMURAMOYL-L-ALANYL-D-GLUTAMATE--2,6-DIAMINOPIMELATE LIGASE MURE HOMOLOG, CHLOROPLASTIC"/>
    <property type="match status" value="1"/>
</dbReference>
<dbReference type="GO" id="GO:0005737">
    <property type="term" value="C:cytoplasm"/>
    <property type="evidence" value="ECO:0007669"/>
    <property type="project" value="UniProtKB-SubCell"/>
</dbReference>
<dbReference type="GO" id="GO:0051301">
    <property type="term" value="P:cell division"/>
    <property type="evidence" value="ECO:0007669"/>
    <property type="project" value="UniProtKB-KW"/>
</dbReference>
<dbReference type="RefSeq" id="WP_124025944.1">
    <property type="nucleotide sequence ID" value="NZ_JBHRSN010000005.1"/>
</dbReference>
<evidence type="ECO:0000259" key="9">
    <source>
        <dbReference type="Pfam" id="PF01225"/>
    </source>
</evidence>
<keyword evidence="6 7" id="KW-0961">Cell wall biogenesis/degradation</keyword>
<keyword evidence="4 7" id="KW-0573">Peptidoglycan synthesis</keyword>
<dbReference type="Proteomes" id="UP000275281">
    <property type="component" value="Unassembled WGS sequence"/>
</dbReference>
<dbReference type="EC" id="6.3.2.-" evidence="7"/>
<comment type="pathway">
    <text evidence="7 8">Cell wall biogenesis; peptidoglycan biosynthesis.</text>
</comment>
<dbReference type="GO" id="GO:0000287">
    <property type="term" value="F:magnesium ion binding"/>
    <property type="evidence" value="ECO:0007669"/>
    <property type="project" value="UniProtKB-UniRule"/>
</dbReference>
<dbReference type="InterPro" id="IPR036615">
    <property type="entry name" value="Mur_ligase_C_dom_sf"/>
</dbReference>
<comment type="subcellular location">
    <subcellularLocation>
        <location evidence="7 8">Cytoplasm</location>
    </subcellularLocation>
</comment>
<feature type="domain" description="Mur ligase N-terminal catalytic" evidence="9">
    <location>
        <begin position="26"/>
        <end position="106"/>
    </location>
</feature>
<dbReference type="Pfam" id="PF01225">
    <property type="entry name" value="Mur_ligase"/>
    <property type="match status" value="1"/>
</dbReference>
<evidence type="ECO:0000256" key="4">
    <source>
        <dbReference type="ARBA" id="ARBA00022984"/>
    </source>
</evidence>
<dbReference type="GO" id="GO:0071555">
    <property type="term" value="P:cell wall organization"/>
    <property type="evidence" value="ECO:0007669"/>
    <property type="project" value="UniProtKB-KW"/>
</dbReference>
<feature type="binding site" evidence="7">
    <location>
        <position position="195"/>
    </location>
    <ligand>
        <name>UDP-N-acetyl-alpha-D-muramoyl-L-alanyl-D-glutamate</name>
        <dbReference type="ChEBI" id="CHEBI:83900"/>
    </ligand>
</feature>
<dbReference type="Pfam" id="PF02875">
    <property type="entry name" value="Mur_ligase_C"/>
    <property type="match status" value="1"/>
</dbReference>
<dbReference type="InterPro" id="IPR036565">
    <property type="entry name" value="Mur-like_cat_sf"/>
</dbReference>
<dbReference type="Pfam" id="PF08245">
    <property type="entry name" value="Mur_ligase_M"/>
    <property type="match status" value="1"/>
</dbReference>
<evidence type="ECO:0000256" key="6">
    <source>
        <dbReference type="ARBA" id="ARBA00023316"/>
    </source>
</evidence>
<keyword evidence="5 7" id="KW-0131">Cell cycle</keyword>
<comment type="similarity">
    <text evidence="1 7">Belongs to the MurCDEF family. MurE subfamily.</text>
</comment>
<dbReference type="OrthoDB" id="9800958at2"/>
<dbReference type="PANTHER" id="PTHR23135">
    <property type="entry name" value="MUR LIGASE FAMILY MEMBER"/>
    <property type="match status" value="1"/>
</dbReference>
<dbReference type="AlphaFoldDB" id="A0A3N5YPV3"/>
<dbReference type="GO" id="GO:0009252">
    <property type="term" value="P:peptidoglycan biosynthetic process"/>
    <property type="evidence" value="ECO:0007669"/>
    <property type="project" value="UniProtKB-UniRule"/>
</dbReference>
<evidence type="ECO:0000256" key="5">
    <source>
        <dbReference type="ARBA" id="ARBA00023306"/>
    </source>
</evidence>
<evidence type="ECO:0000256" key="1">
    <source>
        <dbReference type="ARBA" id="ARBA00005898"/>
    </source>
</evidence>
<dbReference type="Gene3D" id="3.90.190.20">
    <property type="entry name" value="Mur ligase, C-terminal domain"/>
    <property type="match status" value="1"/>
</dbReference>